<reference evidence="2" key="2">
    <citation type="journal article" date="2021" name="Genome Biol. Evol.">
        <title>Developing a high-quality reference genome for a parasitic bivalve with doubly uniparental inheritance (Bivalvia: Unionida).</title>
        <authorList>
            <person name="Smith C.H."/>
        </authorList>
    </citation>
    <scope>NUCLEOTIDE SEQUENCE</scope>
    <source>
        <strain evidence="2">CHS0354</strain>
        <tissue evidence="2">Mantle</tissue>
    </source>
</reference>
<name>A0AAE0RX82_9BIVA</name>
<reference evidence="2" key="1">
    <citation type="journal article" date="2021" name="Genome Biol. Evol.">
        <title>A High-Quality Reference Genome for a Parasitic Bivalve with Doubly Uniparental Inheritance (Bivalvia: Unionida).</title>
        <authorList>
            <person name="Smith C.H."/>
        </authorList>
    </citation>
    <scope>NUCLEOTIDE SEQUENCE</scope>
    <source>
        <strain evidence="2">CHS0354</strain>
    </source>
</reference>
<evidence type="ECO:0000256" key="1">
    <source>
        <dbReference type="SAM" id="MobiDB-lite"/>
    </source>
</evidence>
<keyword evidence="3" id="KW-1185">Reference proteome</keyword>
<sequence length="159" mass="17929">MARQKQRHNICRSTASKETPRKMYEQGACRCRQSVLNRPVPQSTALIPKAVDNLDIRLEDITTTVVRVAIKVLDNSQTPDADSISPESQKKLAIAGGMACIPNVTGCTIPYSPQLEPEWETKEESVQRDLEEDYREREEGMRPDIKKSLHVRLLTVVAL</sequence>
<feature type="region of interest" description="Disordered" evidence="1">
    <location>
        <begin position="118"/>
        <end position="139"/>
    </location>
</feature>
<dbReference type="Proteomes" id="UP001195483">
    <property type="component" value="Unassembled WGS sequence"/>
</dbReference>
<reference evidence="2" key="3">
    <citation type="submission" date="2023-05" db="EMBL/GenBank/DDBJ databases">
        <authorList>
            <person name="Smith C.H."/>
        </authorList>
    </citation>
    <scope>NUCLEOTIDE SEQUENCE</scope>
    <source>
        <strain evidence="2">CHS0354</strain>
        <tissue evidence="2">Mantle</tissue>
    </source>
</reference>
<gene>
    <name evidence="2" type="ORF">CHS0354_033006</name>
</gene>
<comment type="caution">
    <text evidence="2">The sequence shown here is derived from an EMBL/GenBank/DDBJ whole genome shotgun (WGS) entry which is preliminary data.</text>
</comment>
<accession>A0AAE0RX82</accession>
<dbReference type="AlphaFoldDB" id="A0AAE0RX82"/>
<evidence type="ECO:0000313" key="2">
    <source>
        <dbReference type="EMBL" id="KAK3581274.1"/>
    </source>
</evidence>
<dbReference type="EMBL" id="JAEAOA010001942">
    <property type="protein sequence ID" value="KAK3581274.1"/>
    <property type="molecule type" value="Genomic_DNA"/>
</dbReference>
<protein>
    <submittedName>
        <fullName evidence="2">Uncharacterized protein</fullName>
    </submittedName>
</protein>
<proteinExistence type="predicted"/>
<feature type="compositionally biased region" description="Basic and acidic residues" evidence="1">
    <location>
        <begin position="119"/>
        <end position="139"/>
    </location>
</feature>
<evidence type="ECO:0000313" key="3">
    <source>
        <dbReference type="Proteomes" id="UP001195483"/>
    </source>
</evidence>
<organism evidence="2 3">
    <name type="scientific">Potamilus streckersoni</name>
    <dbReference type="NCBI Taxonomy" id="2493646"/>
    <lineage>
        <taxon>Eukaryota</taxon>
        <taxon>Metazoa</taxon>
        <taxon>Spiralia</taxon>
        <taxon>Lophotrochozoa</taxon>
        <taxon>Mollusca</taxon>
        <taxon>Bivalvia</taxon>
        <taxon>Autobranchia</taxon>
        <taxon>Heteroconchia</taxon>
        <taxon>Palaeoheterodonta</taxon>
        <taxon>Unionida</taxon>
        <taxon>Unionoidea</taxon>
        <taxon>Unionidae</taxon>
        <taxon>Ambleminae</taxon>
        <taxon>Lampsilini</taxon>
        <taxon>Potamilus</taxon>
    </lineage>
</organism>